<evidence type="ECO:0000313" key="2">
    <source>
        <dbReference type="EMBL" id="GGP14851.1"/>
    </source>
</evidence>
<organism evidence="2 3">
    <name type="scientific">Oceanobacillus neutriphilus</name>
    <dbReference type="NCBI Taxonomy" id="531815"/>
    <lineage>
        <taxon>Bacteria</taxon>
        <taxon>Bacillati</taxon>
        <taxon>Bacillota</taxon>
        <taxon>Bacilli</taxon>
        <taxon>Bacillales</taxon>
        <taxon>Bacillaceae</taxon>
        <taxon>Oceanobacillus</taxon>
    </lineage>
</organism>
<name>A0ABQ2P025_9BACI</name>
<evidence type="ECO:0000256" key="1">
    <source>
        <dbReference type="SAM" id="Phobius"/>
    </source>
</evidence>
<keyword evidence="1" id="KW-0812">Transmembrane</keyword>
<proteinExistence type="predicted"/>
<dbReference type="Proteomes" id="UP000641206">
    <property type="component" value="Unassembled WGS sequence"/>
</dbReference>
<keyword evidence="1" id="KW-0472">Membrane</keyword>
<reference evidence="3" key="1">
    <citation type="journal article" date="2019" name="Int. J. Syst. Evol. Microbiol.">
        <title>The Global Catalogue of Microorganisms (GCM) 10K type strain sequencing project: providing services to taxonomists for standard genome sequencing and annotation.</title>
        <authorList>
            <consortium name="The Broad Institute Genomics Platform"/>
            <consortium name="The Broad Institute Genome Sequencing Center for Infectious Disease"/>
            <person name="Wu L."/>
            <person name="Ma J."/>
        </authorList>
    </citation>
    <scope>NUCLEOTIDE SEQUENCE [LARGE SCALE GENOMIC DNA]</scope>
    <source>
        <strain evidence="3">CGMCC 1.7693</strain>
    </source>
</reference>
<sequence length="51" mass="5688">MINPALIVNYIGILGGKVGFIGLIFLLKDFFTQLPIQRILCGKVNIILEKE</sequence>
<protein>
    <submittedName>
        <fullName evidence="2">Uncharacterized protein</fullName>
    </submittedName>
</protein>
<dbReference type="EMBL" id="BMLW01000013">
    <property type="protein sequence ID" value="GGP14851.1"/>
    <property type="molecule type" value="Genomic_DNA"/>
</dbReference>
<accession>A0ABQ2P025</accession>
<comment type="caution">
    <text evidence="2">The sequence shown here is derived from an EMBL/GenBank/DDBJ whole genome shotgun (WGS) entry which is preliminary data.</text>
</comment>
<keyword evidence="1" id="KW-1133">Transmembrane helix</keyword>
<feature type="transmembrane region" description="Helical" evidence="1">
    <location>
        <begin position="6"/>
        <end position="27"/>
    </location>
</feature>
<gene>
    <name evidence="2" type="ORF">GCM10011346_40510</name>
</gene>
<keyword evidence="3" id="KW-1185">Reference proteome</keyword>
<evidence type="ECO:0000313" key="3">
    <source>
        <dbReference type="Proteomes" id="UP000641206"/>
    </source>
</evidence>